<keyword evidence="1" id="KW-0238">DNA-binding</keyword>
<keyword evidence="1" id="KW-0539">Nucleus</keyword>
<dbReference type="InterPro" id="IPR009071">
    <property type="entry name" value="HMG_box_dom"/>
</dbReference>
<protein>
    <submittedName>
        <fullName evidence="3">FACT complex subunit SSRP1</fullName>
    </submittedName>
</protein>
<dbReference type="Gene3D" id="1.10.30.10">
    <property type="entry name" value="High mobility group box domain"/>
    <property type="match status" value="1"/>
</dbReference>
<dbReference type="SMART" id="SM00398">
    <property type="entry name" value="HMG"/>
    <property type="match status" value="1"/>
</dbReference>
<dbReference type="OrthoDB" id="5550281at2759"/>
<dbReference type="Pfam" id="PF00505">
    <property type="entry name" value="HMG_box"/>
    <property type="match status" value="1"/>
</dbReference>
<dbReference type="EMBL" id="KQ414654">
    <property type="protein sequence ID" value="KOC65926.1"/>
    <property type="molecule type" value="Genomic_DNA"/>
</dbReference>
<accession>A0A0L7R594</accession>
<dbReference type="AlphaFoldDB" id="A0A0L7R594"/>
<proteinExistence type="predicted"/>
<reference evidence="3 4" key="1">
    <citation type="submission" date="2015-07" db="EMBL/GenBank/DDBJ databases">
        <title>The genome of Habropoda laboriosa.</title>
        <authorList>
            <person name="Pan H."/>
            <person name="Kapheim K."/>
        </authorList>
    </citation>
    <scope>NUCLEOTIDE SEQUENCE [LARGE SCALE GENOMIC DNA]</scope>
    <source>
        <strain evidence="3">0110345459</strain>
    </source>
</reference>
<dbReference type="CDD" id="cd22012">
    <property type="entry name" value="HMG-box_ABF2_IXR1-like_rpt2"/>
    <property type="match status" value="1"/>
</dbReference>
<organism evidence="3 4">
    <name type="scientific">Habropoda laboriosa</name>
    <dbReference type="NCBI Taxonomy" id="597456"/>
    <lineage>
        <taxon>Eukaryota</taxon>
        <taxon>Metazoa</taxon>
        <taxon>Ecdysozoa</taxon>
        <taxon>Arthropoda</taxon>
        <taxon>Hexapoda</taxon>
        <taxon>Insecta</taxon>
        <taxon>Pterygota</taxon>
        <taxon>Neoptera</taxon>
        <taxon>Endopterygota</taxon>
        <taxon>Hymenoptera</taxon>
        <taxon>Apocrita</taxon>
        <taxon>Aculeata</taxon>
        <taxon>Apoidea</taxon>
        <taxon>Anthophila</taxon>
        <taxon>Apidae</taxon>
        <taxon>Habropoda</taxon>
    </lineage>
</organism>
<dbReference type="PROSITE" id="PS50118">
    <property type="entry name" value="HMG_BOX_2"/>
    <property type="match status" value="1"/>
</dbReference>
<feature type="non-terminal residue" evidence="3">
    <location>
        <position position="1"/>
    </location>
</feature>
<evidence type="ECO:0000313" key="4">
    <source>
        <dbReference type="Proteomes" id="UP000053825"/>
    </source>
</evidence>
<sequence length="74" mass="9038">ETIFPPKPKRPEASFFLYIKYVKPKLTVENPHIKYSDVIKRASKEWAELDPVEKQRYQMQYSKNYEIYIQQLKE</sequence>
<name>A0A0L7R594_9HYME</name>
<dbReference type="GO" id="GO:0005634">
    <property type="term" value="C:nucleus"/>
    <property type="evidence" value="ECO:0007669"/>
    <property type="project" value="UniProtKB-UniRule"/>
</dbReference>
<keyword evidence="4" id="KW-1185">Reference proteome</keyword>
<evidence type="ECO:0000259" key="2">
    <source>
        <dbReference type="PROSITE" id="PS50118"/>
    </source>
</evidence>
<dbReference type="STRING" id="597456.A0A0L7R594"/>
<feature type="domain" description="HMG box" evidence="2">
    <location>
        <begin position="8"/>
        <end position="74"/>
    </location>
</feature>
<dbReference type="Proteomes" id="UP000053825">
    <property type="component" value="Unassembled WGS sequence"/>
</dbReference>
<feature type="DNA-binding region" description="HMG box" evidence="1">
    <location>
        <begin position="8"/>
        <end position="74"/>
    </location>
</feature>
<dbReference type="InterPro" id="IPR036910">
    <property type="entry name" value="HMG_box_dom_sf"/>
</dbReference>
<dbReference type="GO" id="GO:0003677">
    <property type="term" value="F:DNA binding"/>
    <property type="evidence" value="ECO:0007669"/>
    <property type="project" value="UniProtKB-UniRule"/>
</dbReference>
<evidence type="ECO:0000256" key="1">
    <source>
        <dbReference type="PROSITE-ProRule" id="PRU00267"/>
    </source>
</evidence>
<evidence type="ECO:0000313" key="3">
    <source>
        <dbReference type="EMBL" id="KOC65926.1"/>
    </source>
</evidence>
<gene>
    <name evidence="3" type="ORF">WH47_12725</name>
</gene>
<dbReference type="SUPFAM" id="SSF47095">
    <property type="entry name" value="HMG-box"/>
    <property type="match status" value="1"/>
</dbReference>
<feature type="non-terminal residue" evidence="3">
    <location>
        <position position="74"/>
    </location>
</feature>